<name>A0A383VBB8_TETOB</name>
<evidence type="ECO:0000313" key="3">
    <source>
        <dbReference type="Proteomes" id="UP000256970"/>
    </source>
</evidence>
<evidence type="ECO:0000256" key="1">
    <source>
        <dbReference type="SAM" id="MobiDB-lite"/>
    </source>
</evidence>
<proteinExistence type="predicted"/>
<dbReference type="AlphaFoldDB" id="A0A383VBB8"/>
<evidence type="ECO:0000313" key="2">
    <source>
        <dbReference type="EMBL" id="SZX61646.1"/>
    </source>
</evidence>
<reference evidence="2 3" key="1">
    <citation type="submission" date="2016-10" db="EMBL/GenBank/DDBJ databases">
        <authorList>
            <person name="Cai Z."/>
        </authorList>
    </citation>
    <scope>NUCLEOTIDE SEQUENCE [LARGE SCALE GENOMIC DNA]</scope>
</reference>
<accession>A0A383VBB8</accession>
<dbReference type="Proteomes" id="UP000256970">
    <property type="component" value="Unassembled WGS sequence"/>
</dbReference>
<organism evidence="2 3">
    <name type="scientific">Tetradesmus obliquus</name>
    <name type="common">Green alga</name>
    <name type="synonym">Acutodesmus obliquus</name>
    <dbReference type="NCBI Taxonomy" id="3088"/>
    <lineage>
        <taxon>Eukaryota</taxon>
        <taxon>Viridiplantae</taxon>
        <taxon>Chlorophyta</taxon>
        <taxon>core chlorophytes</taxon>
        <taxon>Chlorophyceae</taxon>
        <taxon>CS clade</taxon>
        <taxon>Sphaeropleales</taxon>
        <taxon>Scenedesmaceae</taxon>
        <taxon>Tetradesmus</taxon>
    </lineage>
</organism>
<keyword evidence="3" id="KW-1185">Reference proteome</keyword>
<dbReference type="EMBL" id="FNXT01000162">
    <property type="protein sequence ID" value="SZX61646.1"/>
    <property type="molecule type" value="Genomic_DNA"/>
</dbReference>
<feature type="region of interest" description="Disordered" evidence="1">
    <location>
        <begin position="20"/>
        <end position="46"/>
    </location>
</feature>
<feature type="compositionally biased region" description="Low complexity" evidence="1">
    <location>
        <begin position="20"/>
        <end position="42"/>
    </location>
</feature>
<gene>
    <name evidence="2" type="ORF">BQ4739_LOCUS2141</name>
</gene>
<sequence>MFKCRSCPNLAVLVKKANSSSSSGASASSSSGNSSSSSTSNRRAGRVKRQVSCSALLVPVDIPVVDMWDTARQSITHELQVESALHVSAVQRFECLQRHYSGSADDSVATAMLTAPDVAHHSSSLVTITAAAAVPEVAACYATPSEGVEQLRNAAEELAIGKGAKEVSAAASTTQRNTLVTRLANAEAISSSCQRTAASFELLSAEMEAAMDAARRRRKRAARRTMISLLRSSKWLLEKMPAAASLDSALRAGGAFQEVVSG</sequence>
<protein>
    <submittedName>
        <fullName evidence="2">Uncharacterized protein</fullName>
    </submittedName>
</protein>